<sequence>MACSPEFIQYITEQLKNAGRITCRKMFGEYGMFLDGKIVAIICEDQLFLKVTEAGLKMYPELKDNPYYEGASASYRLVEEIDDSKWLSELVQRTWEELPFPRQKKAGQNHRRKSAKKR</sequence>
<name>A0A923RRS4_9FIRM</name>
<proteinExistence type="predicted"/>
<dbReference type="RefSeq" id="WP_186876684.1">
    <property type="nucleotide sequence ID" value="NZ_JACOPF010000003.1"/>
</dbReference>
<gene>
    <name evidence="2" type="ORF">H8S37_14035</name>
</gene>
<keyword evidence="3" id="KW-1185">Reference proteome</keyword>
<evidence type="ECO:0000313" key="2">
    <source>
        <dbReference type="EMBL" id="MBC5690033.1"/>
    </source>
</evidence>
<dbReference type="SUPFAM" id="SSF159894">
    <property type="entry name" value="YgaC/TfoX-N like"/>
    <property type="match status" value="1"/>
</dbReference>
<dbReference type="EMBL" id="JACOPF010000003">
    <property type="protein sequence ID" value="MBC5690033.1"/>
    <property type="molecule type" value="Genomic_DNA"/>
</dbReference>
<dbReference type="Gene3D" id="3.30.1460.30">
    <property type="entry name" value="YgaC/TfoX-N like chaperone"/>
    <property type="match status" value="1"/>
</dbReference>
<feature type="domain" description="TfoX N-terminal" evidence="1">
    <location>
        <begin position="13"/>
        <end position="97"/>
    </location>
</feature>
<dbReference type="InterPro" id="IPR007076">
    <property type="entry name" value="TfoX_N"/>
</dbReference>
<protein>
    <submittedName>
        <fullName evidence="2">TfoX/Sxy family protein</fullName>
    </submittedName>
</protein>
<dbReference type="AlphaFoldDB" id="A0A923RRS4"/>
<dbReference type="Proteomes" id="UP000652477">
    <property type="component" value="Unassembled WGS sequence"/>
</dbReference>
<evidence type="ECO:0000259" key="1">
    <source>
        <dbReference type="Pfam" id="PF04993"/>
    </source>
</evidence>
<comment type="caution">
    <text evidence="2">The sequence shown here is derived from an EMBL/GenBank/DDBJ whole genome shotgun (WGS) entry which is preliminary data.</text>
</comment>
<reference evidence="2" key="1">
    <citation type="submission" date="2020-08" db="EMBL/GenBank/DDBJ databases">
        <title>Genome public.</title>
        <authorList>
            <person name="Liu C."/>
            <person name="Sun Q."/>
        </authorList>
    </citation>
    <scope>NUCLEOTIDE SEQUENCE</scope>
    <source>
        <strain evidence="2">NSJ-55</strain>
    </source>
</reference>
<dbReference type="Pfam" id="PF04993">
    <property type="entry name" value="TfoX_N"/>
    <property type="match status" value="1"/>
</dbReference>
<organism evidence="2 3">
    <name type="scientific">Mediterraneibacter hominis</name>
    <dbReference type="NCBI Taxonomy" id="2763054"/>
    <lineage>
        <taxon>Bacteria</taxon>
        <taxon>Bacillati</taxon>
        <taxon>Bacillota</taxon>
        <taxon>Clostridia</taxon>
        <taxon>Lachnospirales</taxon>
        <taxon>Lachnospiraceae</taxon>
        <taxon>Mediterraneibacter</taxon>
    </lineage>
</organism>
<accession>A0A923RRS4</accession>
<evidence type="ECO:0000313" key="3">
    <source>
        <dbReference type="Proteomes" id="UP000652477"/>
    </source>
</evidence>